<dbReference type="HOGENOM" id="CLU_000407_0_0_1"/>
<dbReference type="eggNOG" id="KOG2102">
    <property type="taxonomic scope" value="Eukaryota"/>
</dbReference>
<sequence>MNRFPYGPVSYGWPQLAFPVIFPPRQNVANQTRQRSPPAPPNVIMEDGVCLHAHQLLQRLEDARKSGVPETSVIAEMSSTHNIQCSEKLFIPHIGKSKLVSWIFTVTPSVSKIGVSHHVIPSHRVGPFVRLKQVYTLDPLLPEFSITHITQAGYPTTTLPQGCQLWRAKGTLHASAYQITVQFISSNYGNFNQRLVFDFGDDDGKAKIVRHLGVLVAPETSLVHSLEYKAPCDDDSELIWLSKYTLIPFDETTNMGASRAEHPLPPNMKSTIEYGAFDHLEASLTPDNYHHRLHTLLFIEEFERRRQLTRLNLHSKNLLVCIKKSIEDDSQVTLVLPIHPTLVEDANILISRSARALLRLHLPGARNPVLHEVVVEALRKDGVVLQLSRDLQRVLKTSKKALPGEICFRFVDTYQYMHRAIDLIDLACIFPNNKSGERVEWQVAPHPILNKPQATALSHILDPRPRPPLLIFGPFGTGKTRTIAEAVKELCRLHAGNTAANLRILICTHSNSAADHYIVDYLHPFVTSSEIGPFLCRPLRICWEHRFFSSVSHTVLKYCLIDRETGRFAIPSRQDIDCVSVIVTTLVTADVLVKMGLPSGYFSHVFIDEAAQAMEAETLIPLCLTQQSTRIVLAGDHLQMGAHVFSPVARRLCLDRSLLVRLYELYPRESDSKLLLLENYRAYNDIVEIPSKLFYEGTLIAHKHRPEGSEYPIRFHGVLGREERAVDRASYYNMAEAAEVSERVEELVKQWRGEDAEDVELRRICVLTPYTAQVREIRQLLRRSQLGEVRVESVNNVQGLEFDALFISTVHTAFGLTPEMLDNHHLGFLSDPRLLNTAVTRAKYHLTIVGDPNALCGAGKCKACWKIIFSKCSEHGTFNYRLPFDKVMKSLTFPRVDDTSTSGISIKQQKPLTNGADSEPRATQLLDATWPSLSSSESDRSGTSRNLGTISNASTAANVTENGKETSQSWANVASGNDASINTPASQENASAFSSQQRASSSSQATTKQNTTVTGANMYTIPTPFVYNHYPYSSSIFGPPQALYQGYPLQRVPAGPSIRPPGHNMVLPPYYAPRSAQIPSQFASAPLPGQAFGYSQAVQQAASMYVEAAVKNAATAAAVLGTVGNSESSTSPSLPSSSSSPPSSLGSKVDSRINDLVKTIACSISRRRTELHVEQSMLRNAIDNPGRGREHLKMQLEHVEKELDLISCRTDTNNALASLLGIDCGLSTAASDSNNPGEDNQVISGGQEEWDTGEENLVSQTQINDNENNSFLSTSSNGKNVRNTHLDADTKEWFQSRQDDPLVQEYIKAFEKLMMARSSDSHTTPVQSDDDNKDNSRNSMNRSLESSTSVVPNWLLQPSSSSFYLDTSVHEEYLSDSATKVLLKGSALLLCVLEINGSTGGTTALAKVNNPDIPDVLIRTRAKMNRAFHGDLVAVRVMDSSVPEMPIGKVVSIVEEIHPRQYLCIADSLDTNIMTPINSVNPRVVVLQSKNPQGRTGFAVFELKDGESQLRDFVTEAQGKLFLVQVMEWGASFRYPLGIVRQCFQEVTSLETALPVFAADNGLQLVPARMGGFNEDWTIPDTEWGSRLHFSEALTIDCGKTMELDDALSVKAGANGVVSVGVHVADVSYFISKDSSFDQAAFAQGTSAYPTDGSGIAVNMLPEQLRRLCSLLPGKHRLAISVIFTFNTQGRSLRLPEVRRSIVSSKYSLTFDQCDAVLNGQASELPESVKRYIHVLGSMSRKLYSLRTRQGCLAGLLDAVRATTFSKSSQIVEQLMIFANTAVAEKLLKSGRTKDLTPLRTQSPPKSHILQSWSLACERAGILPESSLTLRRVASNPSSQNTPSTVSVKVDLLGKISTAINAKDITLLTESLAEFDTDGRALEAHCRLSSLQERSQYVLSSKVGPAGYGHFTLGLDAYTHFTSPLRRYFDIVVQRMLVAVMLDEELPYTADELEQICSRCQTSKVQADTFERSCKLTNLAAGLSSSPQWTEVVVHRVTPDKIRVSLPSASHSKKLSLTIRTQDLKPSDTDASMDEELVLSWDVQEFSCGPSSWPPHSRSHSSTERCFELPATLWCSFVSAVAREDVNRIQALWNKIPNEGHILNEKPPTSPEMTSRSGQPFKRFTKHIKAGDRLRVVMGSTVLKSVLQPVIQGVQVLEDVYRCTVHMHVPAKCFGFPRASPTLTSYSSAEEYRGVMQPLLELEEATCCLSDGSRSTLLRGVTLSFGRVVSDRVDSTMRLPRRVLSPGGRHVQAGDYLCIRPRRPNRRGQRSSGSSVFHARVHHVEGASIHVDIPRAGLPSVLIEAGNCECDIEVTPRSENHRQMIKAVCSLSRISKALKEVVLGRKILARQCETNMRVVPGLDDDQAHAVRTALTHPLTMVYGQPGTGKSWTAVAIACHFVNQNRADAAGHVLLCAPTERALDVVSELLLQVPGIRAVRIYSKQAETTVIDGSGHSNLALHMRVRHASNPHSKALLSCEAEISRLTQELTSCTDPTKQERTQHKLDSKRQKYNTILATAEGFELGETPVDIIICTCAEAGSQRMRTHANIAQCIVDESNYCLEPEVLVPAVTAGPRCSRFVLVGDHKQLVPVLQSKEAWKLGLGRSLFEDLWEAHREGSSACCTLNTQHRMHPSLGKFSSSFFYNVQQSRENVSNACARELEGFWPAGRDLYHVFCHVEDEPESDCDYIEGGMSNDAEVQKVVEVVESLMSRGVQPFKIWIVSPFLRQRHSILHALDSTLGSQLDIRLTSPEECQGAQCDVLVLSTVRGRPRDQLTGPHGGFGCLGDKHQMNVVLTRARKGLVIVGNRYYLSGNPMWNRLLHDYEVLDCVVEAADWP</sequence>
<dbReference type="InterPro" id="IPR027417">
    <property type="entry name" value="P-loop_NTPase"/>
</dbReference>
<evidence type="ECO:0000256" key="1">
    <source>
        <dbReference type="SAM" id="MobiDB-lite"/>
    </source>
</evidence>
<evidence type="ECO:0000313" key="5">
    <source>
        <dbReference type="Proteomes" id="UP000001593"/>
    </source>
</evidence>
<dbReference type="PANTHER" id="PTHR10887:SF495">
    <property type="entry name" value="HELICASE SENATAXIN ISOFORM X1-RELATED"/>
    <property type="match status" value="1"/>
</dbReference>
<proteinExistence type="predicted"/>
<dbReference type="SMART" id="SM00955">
    <property type="entry name" value="RNB"/>
    <property type="match status" value="1"/>
</dbReference>
<dbReference type="OMA" id="SAADHYI"/>
<dbReference type="STRING" id="45351.A7RTS2"/>
<dbReference type="SUPFAM" id="SSF52540">
    <property type="entry name" value="P-loop containing nucleoside triphosphate hydrolases"/>
    <property type="match status" value="2"/>
</dbReference>
<dbReference type="GO" id="GO:0001147">
    <property type="term" value="F:transcription termination site sequence-specific DNA binding"/>
    <property type="evidence" value="ECO:0000318"/>
    <property type="project" value="GO_Central"/>
</dbReference>
<dbReference type="PANTHER" id="PTHR10887">
    <property type="entry name" value="DNA2/NAM7 HELICASE FAMILY"/>
    <property type="match status" value="1"/>
</dbReference>
<feature type="compositionally biased region" description="Low complexity" evidence="1">
    <location>
        <begin position="1126"/>
        <end position="1147"/>
    </location>
</feature>
<dbReference type="Pfam" id="PF00773">
    <property type="entry name" value="RNB"/>
    <property type="match status" value="1"/>
</dbReference>
<dbReference type="SUPFAM" id="SSF50249">
    <property type="entry name" value="Nucleic acid-binding proteins"/>
    <property type="match status" value="2"/>
</dbReference>
<dbReference type="eggNOG" id="KOG1802">
    <property type="taxonomic scope" value="Eukaryota"/>
</dbReference>
<dbReference type="GO" id="GO:0016604">
    <property type="term" value="C:nuclear body"/>
    <property type="evidence" value="ECO:0000318"/>
    <property type="project" value="GO_Central"/>
</dbReference>
<dbReference type="PROSITE" id="PS01175">
    <property type="entry name" value="RIBONUCLEASE_II"/>
    <property type="match status" value="1"/>
</dbReference>
<dbReference type="Gene3D" id="2.40.50.690">
    <property type="match status" value="1"/>
</dbReference>
<dbReference type="FunFam" id="3.40.50.300:FF:001313">
    <property type="entry name" value="Helicase with zinc finger domain 2"/>
    <property type="match status" value="1"/>
</dbReference>
<name>A7RTS2_NEMVE</name>
<feature type="domain" description="RNB" evidence="3">
    <location>
        <begin position="1587"/>
        <end position="1943"/>
    </location>
</feature>
<dbReference type="GO" id="GO:0003723">
    <property type="term" value="F:RNA binding"/>
    <property type="evidence" value="ECO:0000318"/>
    <property type="project" value="GO_Central"/>
</dbReference>
<organism evidence="4 5">
    <name type="scientific">Nematostella vectensis</name>
    <name type="common">Starlet sea anemone</name>
    <dbReference type="NCBI Taxonomy" id="45351"/>
    <lineage>
        <taxon>Eukaryota</taxon>
        <taxon>Metazoa</taxon>
        <taxon>Cnidaria</taxon>
        <taxon>Anthozoa</taxon>
        <taxon>Hexacorallia</taxon>
        <taxon>Actiniaria</taxon>
        <taxon>Edwardsiidae</taxon>
        <taxon>Nematostella</taxon>
    </lineage>
</organism>
<feature type="region of interest" description="Disordered" evidence="1">
    <location>
        <begin position="1317"/>
        <end position="1345"/>
    </location>
</feature>
<dbReference type="InParanoid" id="A7RTS2"/>
<feature type="compositionally biased region" description="Polar residues" evidence="1">
    <location>
        <begin position="945"/>
        <end position="989"/>
    </location>
</feature>
<keyword evidence="5" id="KW-1185">Reference proteome</keyword>
<evidence type="ECO:0000313" key="4">
    <source>
        <dbReference type="EMBL" id="EDO45137.1"/>
    </source>
</evidence>
<dbReference type="PhylomeDB" id="A7RTS2"/>
<dbReference type="Gene3D" id="3.40.50.300">
    <property type="entry name" value="P-loop containing nucleotide triphosphate hydrolases"/>
    <property type="match status" value="4"/>
</dbReference>
<dbReference type="InterPro" id="IPR003593">
    <property type="entry name" value="AAA+_ATPase"/>
</dbReference>
<dbReference type="CDD" id="cd18808">
    <property type="entry name" value="SF1_C_Upf1"/>
    <property type="match status" value="2"/>
</dbReference>
<dbReference type="InterPro" id="IPR041679">
    <property type="entry name" value="DNA2/NAM7-like_C"/>
</dbReference>
<dbReference type="eggNOG" id="KOG1804">
    <property type="taxonomic scope" value="Eukaryota"/>
</dbReference>
<evidence type="ECO:0000259" key="3">
    <source>
        <dbReference type="SMART" id="SM00955"/>
    </source>
</evidence>
<dbReference type="EMBL" id="DS469538">
    <property type="protein sequence ID" value="EDO45137.1"/>
    <property type="molecule type" value="Genomic_DNA"/>
</dbReference>
<dbReference type="InterPro" id="IPR041677">
    <property type="entry name" value="DNA2/NAM7_AAA_11"/>
</dbReference>
<dbReference type="InterPro" id="IPR022966">
    <property type="entry name" value="RNase_II/R_CS"/>
</dbReference>
<dbReference type="SMART" id="SM00382">
    <property type="entry name" value="AAA"/>
    <property type="match status" value="2"/>
</dbReference>
<dbReference type="GO" id="GO:0004540">
    <property type="term" value="F:RNA nuclease activity"/>
    <property type="evidence" value="ECO:0007669"/>
    <property type="project" value="InterPro"/>
</dbReference>
<reference evidence="4 5" key="1">
    <citation type="journal article" date="2007" name="Science">
        <title>Sea anemone genome reveals ancestral eumetazoan gene repertoire and genomic organization.</title>
        <authorList>
            <person name="Putnam N.H."/>
            <person name="Srivastava M."/>
            <person name="Hellsten U."/>
            <person name="Dirks B."/>
            <person name="Chapman J."/>
            <person name="Salamov A."/>
            <person name="Terry A."/>
            <person name="Shapiro H."/>
            <person name="Lindquist E."/>
            <person name="Kapitonov V.V."/>
            <person name="Jurka J."/>
            <person name="Genikhovich G."/>
            <person name="Grigoriev I.V."/>
            <person name="Lucas S.M."/>
            <person name="Steele R.E."/>
            <person name="Finnerty J.R."/>
            <person name="Technau U."/>
            <person name="Martindale M.Q."/>
            <person name="Rokhsar D.S."/>
        </authorList>
    </citation>
    <scope>NUCLEOTIDE SEQUENCE [LARGE SCALE GENOMIC DNA]</scope>
    <source>
        <strain evidence="5">CH2 X CH6</strain>
    </source>
</reference>
<evidence type="ECO:0000259" key="2">
    <source>
        <dbReference type="SMART" id="SM00382"/>
    </source>
</evidence>
<gene>
    <name evidence="4" type="ORF">NEMVEDRAFT_v1g240619</name>
</gene>
<dbReference type="InterPro" id="IPR047187">
    <property type="entry name" value="SF1_C_Upf1"/>
</dbReference>
<dbReference type="InterPro" id="IPR001900">
    <property type="entry name" value="RNase_II/R"/>
</dbReference>
<dbReference type="Pfam" id="PF13087">
    <property type="entry name" value="AAA_12"/>
    <property type="match status" value="2"/>
</dbReference>
<dbReference type="GO" id="GO:0004386">
    <property type="term" value="F:helicase activity"/>
    <property type="evidence" value="ECO:0007669"/>
    <property type="project" value="InterPro"/>
</dbReference>
<feature type="region of interest" description="Disordered" evidence="1">
    <location>
        <begin position="897"/>
        <end position="1009"/>
    </location>
</feature>
<protein>
    <submittedName>
        <fullName evidence="4">Uncharacterized protein</fullName>
    </submittedName>
</protein>
<dbReference type="GO" id="GO:0006369">
    <property type="term" value="P:termination of RNA polymerase II transcription"/>
    <property type="evidence" value="ECO:0000318"/>
    <property type="project" value="GO_Central"/>
</dbReference>
<feature type="domain" description="AAA+ ATPase" evidence="2">
    <location>
        <begin position="465"/>
        <end position="664"/>
    </location>
</feature>
<feature type="region of interest" description="Disordered" evidence="1">
    <location>
        <begin position="1124"/>
        <end position="1150"/>
    </location>
</feature>
<feature type="domain" description="AAA+ ATPase" evidence="2">
    <location>
        <begin position="2375"/>
        <end position="2586"/>
    </location>
</feature>
<accession>A7RTS2</accession>
<feature type="compositionally biased region" description="Low complexity" evidence="1">
    <location>
        <begin position="990"/>
        <end position="1009"/>
    </location>
</feature>
<dbReference type="CDD" id="cd18040">
    <property type="entry name" value="DEXXc_HELZ2-C"/>
    <property type="match status" value="1"/>
</dbReference>
<dbReference type="InterPro" id="IPR012340">
    <property type="entry name" value="NA-bd_OB-fold"/>
</dbReference>
<dbReference type="Pfam" id="PF13086">
    <property type="entry name" value="AAA_11"/>
    <property type="match status" value="3"/>
</dbReference>
<dbReference type="FunFam" id="3.40.50.300:FF:000419">
    <property type="entry name" value="Probable helicase with zinc finger domain"/>
    <property type="match status" value="1"/>
</dbReference>
<feature type="region of interest" description="Disordered" evidence="1">
    <location>
        <begin position="1263"/>
        <end position="1283"/>
    </location>
</feature>
<feature type="compositionally biased region" description="Polar residues" evidence="1">
    <location>
        <begin position="899"/>
        <end position="916"/>
    </location>
</feature>
<dbReference type="InterPro" id="IPR045055">
    <property type="entry name" value="DNA2/NAM7-like"/>
</dbReference>
<dbReference type="Proteomes" id="UP000001593">
    <property type="component" value="Unassembled WGS sequence"/>
</dbReference>